<sequence>MATLGEVAAAVQNALDKSEQARRALALAADLLDEAIQIFADTLAGSQDPETAQVLALLTQAHTGMVDAHRELAAAEAGAREYLSRIRPAEAGGQDSGPPASTPSRIEQLRAELPPPVVRGSGQKTHGRWIAPDGSARSLVSGRDDLSSKVNEALKSQGCPQLPARAADDVELKLAALMRETGETDSRMRHVTLVINNRPCKGDLSCDELLPVILPEGYSLTVHAPNYRKRFTGGARPWWR</sequence>
<evidence type="ECO:0008006" key="4">
    <source>
        <dbReference type="Google" id="ProtNLM"/>
    </source>
</evidence>
<comment type="caution">
    <text evidence="2">The sequence shown here is derived from an EMBL/GenBank/DDBJ whole genome shotgun (WGS) entry which is preliminary data.</text>
</comment>
<proteinExistence type="predicted"/>
<protein>
    <recommendedName>
        <fullName evidence="4">Nucleic acid/nucleotide deaminase of polymorphic system toxin</fullName>
    </recommendedName>
</protein>
<dbReference type="PATRIC" id="fig|68170.10.peg.7213"/>
<organism evidence="2 3">
    <name type="scientific">Lentzea aerocolonigenes</name>
    <name type="common">Lechevalieria aerocolonigenes</name>
    <name type="synonym">Saccharothrix aerocolonigenes</name>
    <dbReference type="NCBI Taxonomy" id="68170"/>
    <lineage>
        <taxon>Bacteria</taxon>
        <taxon>Bacillati</taxon>
        <taxon>Actinomycetota</taxon>
        <taxon>Actinomycetes</taxon>
        <taxon>Pseudonocardiales</taxon>
        <taxon>Pseudonocardiaceae</taxon>
        <taxon>Lentzea</taxon>
    </lineage>
</organism>
<evidence type="ECO:0000313" key="2">
    <source>
        <dbReference type="EMBL" id="KJK44800.1"/>
    </source>
</evidence>
<dbReference type="EMBL" id="JYJG01000234">
    <property type="protein sequence ID" value="KJK44800.1"/>
    <property type="molecule type" value="Genomic_DNA"/>
</dbReference>
<keyword evidence="3" id="KW-1185">Reference proteome</keyword>
<accession>A0A0F0GN84</accession>
<evidence type="ECO:0000256" key="1">
    <source>
        <dbReference type="SAM" id="MobiDB-lite"/>
    </source>
</evidence>
<feature type="region of interest" description="Disordered" evidence="1">
    <location>
        <begin position="113"/>
        <end position="136"/>
    </location>
</feature>
<dbReference type="Pfam" id="PF14428">
    <property type="entry name" value="DddA-like"/>
    <property type="match status" value="1"/>
</dbReference>
<reference evidence="2 3" key="1">
    <citation type="submission" date="2015-02" db="EMBL/GenBank/DDBJ databases">
        <authorList>
            <person name="Ju K.-S."/>
            <person name="Doroghazi J.R."/>
            <person name="Metcalf W."/>
        </authorList>
    </citation>
    <scope>NUCLEOTIDE SEQUENCE [LARGE SCALE GENOMIC DNA]</scope>
    <source>
        <strain evidence="2 3">NRRL B-16140</strain>
    </source>
</reference>
<evidence type="ECO:0000313" key="3">
    <source>
        <dbReference type="Proteomes" id="UP000033393"/>
    </source>
</evidence>
<dbReference type="AlphaFoldDB" id="A0A0F0GN84"/>
<name>A0A0F0GN84_LENAE</name>
<dbReference type="RefSeq" id="WP_045314695.1">
    <property type="nucleotide sequence ID" value="NZ_JYJG01000234.1"/>
</dbReference>
<dbReference type="Proteomes" id="UP000033393">
    <property type="component" value="Unassembled WGS sequence"/>
</dbReference>
<dbReference type="InterPro" id="IPR032724">
    <property type="entry name" value="SCP1.201-like"/>
</dbReference>
<gene>
    <name evidence="2" type="ORF">UK23_28240</name>
</gene>